<dbReference type="InParanoid" id="A0A397S6V2"/>
<gene>
    <name evidence="3" type="ORF">EI71_00021</name>
</gene>
<evidence type="ECO:0000313" key="4">
    <source>
        <dbReference type="Proteomes" id="UP000266506"/>
    </source>
</evidence>
<dbReference type="AlphaFoldDB" id="A0A397S6V2"/>
<dbReference type="EMBL" id="QXEV01000001">
    <property type="protein sequence ID" value="RIA78461.1"/>
    <property type="molecule type" value="Genomic_DNA"/>
</dbReference>
<sequence>MKKKILALIPFITALTACSFTSAPKKTTTTNGTEETTTSGIGETTTSTTIGETTTGTLETTTTNPTPTTTNPIVVEDHTVIPTYTSSDITLQAPDFSTRRIPNQDSVKYEDLFNLGNTVSISIDMEDSELEKLQSDLDYYTSTHCKSQLYRHCKSVTITLKNYENTFSWTIEDVGIRQKGNTSRKDEWPIIDESGSLASLNHFKLSFDETFDDAAYGADRIDWSSDAAGYALRKDREFLGLTGLDLKWNKNYDGTHIKEIYAHKLYKACGLISQNAGLSNFTINQVDKSESYDMGVYTIYEPAKKSLIKRNLQDNDIMNFGTWNEEKKGSFGASDSKYGDLYKCKWGIDLTYNNMNGDIGVGSMDGTYTPLYERKTNTSDTTYSDSLLKELGRAVATGNIDKIRTKLDMEYFCATEAVSYFVGNPDDLKNNTNNTMIYMRRSDGMGITIPIDNDRAFGITKDWNVHDGMIDVGPMDTNMAPSGNSVINLYKNTILKSGSASNKLYLAWITALYNSDWLKDSTFEELFNIAKNTYEGTVSSDFDYIGFSLTDSNVSFSNYITAKKNLCKNYLDTNPEDGGDETDGDYGNLYIAGSLNGWSGKDYPFTYLGDGVYTITFTPKNVSGNKIEFKINNGEGWDVIDWTIDLSNNELVMEKSGNCVLTGVTTSSVITITFSTITKQVDIQIL</sequence>
<organism evidence="3 4">
    <name type="scientific">Anaeroplasma bactoclasticum</name>
    <dbReference type="NCBI Taxonomy" id="2088"/>
    <lineage>
        <taxon>Bacteria</taxon>
        <taxon>Bacillati</taxon>
        <taxon>Mycoplasmatota</taxon>
        <taxon>Mollicutes</taxon>
        <taxon>Anaeroplasmatales</taxon>
        <taxon>Anaeroplasmataceae</taxon>
        <taxon>Anaeroplasma</taxon>
    </lineage>
</organism>
<feature type="region of interest" description="Disordered" evidence="1">
    <location>
        <begin position="23"/>
        <end position="71"/>
    </location>
</feature>
<protein>
    <submittedName>
        <fullName evidence="3">CotH protein</fullName>
    </submittedName>
</protein>
<evidence type="ECO:0000256" key="2">
    <source>
        <dbReference type="SAM" id="SignalP"/>
    </source>
</evidence>
<dbReference type="InterPro" id="IPR014867">
    <property type="entry name" value="Spore_coat_CotH_CotH2/3/7"/>
</dbReference>
<dbReference type="Pfam" id="PF08757">
    <property type="entry name" value="CotH"/>
    <property type="match status" value="1"/>
</dbReference>
<comment type="caution">
    <text evidence="3">The sequence shown here is derived from an EMBL/GenBank/DDBJ whole genome shotgun (WGS) entry which is preliminary data.</text>
</comment>
<feature type="chain" id="PRO_5017324718" evidence="2">
    <location>
        <begin position="20"/>
        <end position="686"/>
    </location>
</feature>
<evidence type="ECO:0000256" key="1">
    <source>
        <dbReference type="SAM" id="MobiDB-lite"/>
    </source>
</evidence>
<evidence type="ECO:0000313" key="3">
    <source>
        <dbReference type="EMBL" id="RIA78461.1"/>
    </source>
</evidence>
<feature type="compositionally biased region" description="Low complexity" evidence="1">
    <location>
        <begin position="27"/>
        <end position="70"/>
    </location>
</feature>
<feature type="signal peptide" evidence="2">
    <location>
        <begin position="1"/>
        <end position="19"/>
    </location>
</feature>
<accession>A0A397S6V2</accession>
<dbReference type="Proteomes" id="UP000266506">
    <property type="component" value="Unassembled WGS sequence"/>
</dbReference>
<keyword evidence="4" id="KW-1185">Reference proteome</keyword>
<keyword evidence="2" id="KW-0732">Signal</keyword>
<proteinExistence type="predicted"/>
<dbReference type="PROSITE" id="PS51257">
    <property type="entry name" value="PROKAR_LIPOPROTEIN"/>
    <property type="match status" value="1"/>
</dbReference>
<dbReference type="RefSeq" id="WP_119015208.1">
    <property type="nucleotide sequence ID" value="NZ_QXEV01000001.1"/>
</dbReference>
<name>A0A397S6V2_9MOLU</name>
<dbReference type="OrthoDB" id="3235126at2"/>
<reference evidence="3 4" key="1">
    <citation type="submission" date="2018-08" db="EMBL/GenBank/DDBJ databases">
        <title>Genomic Encyclopedia of Archaeal and Bacterial Type Strains, Phase II (KMG-II): from individual species to whole genera.</title>
        <authorList>
            <person name="Goeker M."/>
        </authorList>
    </citation>
    <scope>NUCLEOTIDE SEQUENCE [LARGE SCALE GENOMIC DNA]</scope>
    <source>
        <strain evidence="3 4">ATCC 27112</strain>
    </source>
</reference>